<dbReference type="GO" id="GO:0016020">
    <property type="term" value="C:membrane"/>
    <property type="evidence" value="ECO:0007669"/>
    <property type="project" value="TreeGrafter"/>
</dbReference>
<dbReference type="InterPro" id="IPR000873">
    <property type="entry name" value="AMP-dep_synth/lig_dom"/>
</dbReference>
<dbReference type="Proteomes" id="UP000030700">
    <property type="component" value="Unassembled WGS sequence"/>
</dbReference>
<keyword evidence="1" id="KW-0547">Nucleotide-binding</keyword>
<dbReference type="GO" id="GO:0004467">
    <property type="term" value="F:long-chain fatty acid-CoA ligase activity"/>
    <property type="evidence" value="ECO:0007669"/>
    <property type="project" value="UniProtKB-EC"/>
</dbReference>
<dbReference type="InterPro" id="IPR045851">
    <property type="entry name" value="AMP-bd_C_sf"/>
</dbReference>
<evidence type="ECO:0000256" key="2">
    <source>
        <dbReference type="ARBA" id="ARBA00022840"/>
    </source>
</evidence>
<dbReference type="PANTHER" id="PTHR43272">
    <property type="entry name" value="LONG-CHAIN-FATTY-ACID--COA LIGASE"/>
    <property type="match status" value="1"/>
</dbReference>
<feature type="domain" description="AMP-dependent synthetase/ligase" evidence="4">
    <location>
        <begin position="11"/>
        <end position="409"/>
    </location>
</feature>
<evidence type="ECO:0000256" key="3">
    <source>
        <dbReference type="ARBA" id="ARBA00024484"/>
    </source>
</evidence>
<dbReference type="PROSITE" id="PS00455">
    <property type="entry name" value="AMP_BINDING"/>
    <property type="match status" value="1"/>
</dbReference>
<dbReference type="STRING" id="1499966.U14_03166"/>
<dbReference type="InterPro" id="IPR020845">
    <property type="entry name" value="AMP-binding_CS"/>
</dbReference>
<dbReference type="InterPro" id="IPR042099">
    <property type="entry name" value="ANL_N_sf"/>
</dbReference>
<keyword evidence="5" id="KW-0436">Ligase</keyword>
<dbReference type="Gene3D" id="3.30.300.30">
    <property type="match status" value="1"/>
</dbReference>
<dbReference type="AlphaFoldDB" id="A0A081BNF4"/>
<dbReference type="HOGENOM" id="CLU_000022_59_9_0"/>
<evidence type="ECO:0000313" key="5">
    <source>
        <dbReference type="EMBL" id="GAK51920.1"/>
    </source>
</evidence>
<sequence length="556" mass="62619">MLSERLIHTLEQSIKEHWELPAFSDYQGETFTYAQVGWRIAYLHEVFRRSHVKQGDKIALFGKNSANWTISYLAAVTYGAVIVPILPDFIPENVQHIVNHSDAILLFVAETLYENLEGAEMPHLHGVFSLSDFSVLYHPKKQHFEQTLRQAEAAFPPLNNPGLTPDKFALPAIQNDALASIVYTSGTTGFSKGVMLSHNSLIANVLFAQQNMPLVAGDTILSFLPLAHCYGCAFEFLFPFSVGCHITLLNKTPSPKVLLQAFREIRPRLILSVPLILEKIYNRQVKPALNKPIIQFALKLPIIRGILLRKICRKLTDSFGGNFTEIVIGGAALNQEVEQFFKLIKFRVTVGYGMTECGPLISYAPWNQHRPQSSGKTINFLEATIDSEDPRQIAGDILVKGENVMIGYYKDPDATRNTFVREQWLNTGDIGTIDEDGFIYIKGRSKNMILGASGQNIYPEEIEALLNNLPFVQESLVLEKQGKLFALVFPDFDAADAKGVSEAQLPDRMEANRRELNKRLPAYCAVSKIELYPKEFEKTPTRKIKRFLYTIHENVS</sequence>
<gene>
    <name evidence="5" type="ORF">U14_03166</name>
</gene>
<evidence type="ECO:0000313" key="6">
    <source>
        <dbReference type="Proteomes" id="UP000030700"/>
    </source>
</evidence>
<evidence type="ECO:0000259" key="4">
    <source>
        <dbReference type="Pfam" id="PF00501"/>
    </source>
</evidence>
<dbReference type="SUPFAM" id="SSF56801">
    <property type="entry name" value="Acetyl-CoA synthetase-like"/>
    <property type="match status" value="1"/>
</dbReference>
<dbReference type="Pfam" id="PF00501">
    <property type="entry name" value="AMP-binding"/>
    <property type="match status" value="1"/>
</dbReference>
<protein>
    <submittedName>
        <fullName evidence="5">AMP-dependent synthetase and ligase</fullName>
    </submittedName>
</protein>
<reference evidence="5" key="1">
    <citation type="journal article" date="2015" name="PeerJ">
        <title>First genomic representation of candidate bacterial phylum KSB3 points to enhanced environmental sensing as a trigger of wastewater bulking.</title>
        <authorList>
            <person name="Sekiguchi Y."/>
            <person name="Ohashi A."/>
            <person name="Parks D.H."/>
            <person name="Yamauchi T."/>
            <person name="Tyson G.W."/>
            <person name="Hugenholtz P."/>
        </authorList>
    </citation>
    <scope>NUCLEOTIDE SEQUENCE [LARGE SCALE GENOMIC DNA]</scope>
</reference>
<keyword evidence="6" id="KW-1185">Reference proteome</keyword>
<dbReference type="GO" id="GO:0005524">
    <property type="term" value="F:ATP binding"/>
    <property type="evidence" value="ECO:0007669"/>
    <property type="project" value="UniProtKB-KW"/>
</dbReference>
<dbReference type="Gene3D" id="3.40.50.12780">
    <property type="entry name" value="N-terminal domain of ligase-like"/>
    <property type="match status" value="1"/>
</dbReference>
<accession>A0A081BNF4</accession>
<proteinExistence type="predicted"/>
<evidence type="ECO:0000256" key="1">
    <source>
        <dbReference type="ARBA" id="ARBA00022741"/>
    </source>
</evidence>
<keyword evidence="2" id="KW-0067">ATP-binding</keyword>
<comment type="catalytic activity">
    <reaction evidence="3">
        <text>a long-chain fatty acid + ATP + CoA = a long-chain fatty acyl-CoA + AMP + diphosphate</text>
        <dbReference type="Rhea" id="RHEA:15421"/>
        <dbReference type="ChEBI" id="CHEBI:30616"/>
        <dbReference type="ChEBI" id="CHEBI:33019"/>
        <dbReference type="ChEBI" id="CHEBI:57287"/>
        <dbReference type="ChEBI" id="CHEBI:57560"/>
        <dbReference type="ChEBI" id="CHEBI:83139"/>
        <dbReference type="ChEBI" id="CHEBI:456215"/>
        <dbReference type="EC" id="6.2.1.3"/>
    </reaction>
    <physiologicalReaction direction="left-to-right" evidence="3">
        <dbReference type="Rhea" id="RHEA:15422"/>
    </physiologicalReaction>
</comment>
<organism evidence="5">
    <name type="scientific">Candidatus Moduliflexus flocculans</name>
    <dbReference type="NCBI Taxonomy" id="1499966"/>
    <lineage>
        <taxon>Bacteria</taxon>
        <taxon>Candidatus Moduliflexota</taxon>
        <taxon>Candidatus Moduliflexia</taxon>
        <taxon>Candidatus Moduliflexales</taxon>
        <taxon>Candidatus Moduliflexaceae</taxon>
    </lineage>
</organism>
<name>A0A081BNF4_9BACT</name>
<dbReference type="EMBL" id="DF820457">
    <property type="protein sequence ID" value="GAK51920.1"/>
    <property type="molecule type" value="Genomic_DNA"/>
</dbReference>
<dbReference type="PANTHER" id="PTHR43272:SF33">
    <property type="entry name" value="AMP-BINDING DOMAIN-CONTAINING PROTEIN-RELATED"/>
    <property type="match status" value="1"/>
</dbReference>